<dbReference type="GO" id="GO:0043571">
    <property type="term" value="P:maintenance of CRISPR repeat elements"/>
    <property type="evidence" value="ECO:0007669"/>
    <property type="project" value="InterPro"/>
</dbReference>
<dbReference type="RefSeq" id="WP_187597180.1">
    <property type="nucleotide sequence ID" value="NZ_CP060714.1"/>
</dbReference>
<dbReference type="Pfam" id="PF09618">
    <property type="entry name" value="Cas_Csy4"/>
    <property type="match status" value="1"/>
</dbReference>
<dbReference type="InterPro" id="IPR013396">
    <property type="entry name" value="CRISPR-assoc_prot_Csy4"/>
</dbReference>
<keyword evidence="2" id="KW-1185">Reference proteome</keyword>
<protein>
    <submittedName>
        <fullName evidence="1">Type I-F CRISPR-associated endoribonuclease Cas6/Csy4</fullName>
    </submittedName>
</protein>
<dbReference type="GO" id="GO:0004519">
    <property type="term" value="F:endonuclease activity"/>
    <property type="evidence" value="ECO:0007669"/>
    <property type="project" value="InterPro"/>
</dbReference>
<accession>A0A7G9RMU0</accession>
<reference evidence="1 2" key="1">
    <citation type="submission" date="2020-08" db="EMBL/GenBank/DDBJ databases">
        <title>Genome sequence of Diaphorobacter ruginosibacter DSM 27467T.</title>
        <authorList>
            <person name="Hyun D.-W."/>
            <person name="Bae J.-W."/>
        </authorList>
    </citation>
    <scope>NUCLEOTIDE SEQUENCE [LARGE SCALE GENOMIC DNA]</scope>
    <source>
        <strain evidence="1 2">DSM 27467</strain>
    </source>
</reference>
<dbReference type="Proteomes" id="UP000515811">
    <property type="component" value="Chromosome"/>
</dbReference>
<dbReference type="EMBL" id="CP060714">
    <property type="protein sequence ID" value="QNN56915.1"/>
    <property type="molecule type" value="Genomic_DNA"/>
</dbReference>
<name>A0A7G9RMU0_9BURK</name>
<dbReference type="Gene3D" id="3.30.70.2540">
    <property type="entry name" value="CRISPR-associated endoribonuclease Cas6/Csy4"/>
    <property type="match status" value="1"/>
</dbReference>
<dbReference type="CDD" id="cd09739">
    <property type="entry name" value="Cas6_I-F"/>
    <property type="match status" value="1"/>
</dbReference>
<evidence type="ECO:0000313" key="2">
    <source>
        <dbReference type="Proteomes" id="UP000515811"/>
    </source>
</evidence>
<organism evidence="1 2">
    <name type="scientific">Diaphorobacter ruginosibacter</name>
    <dbReference type="NCBI Taxonomy" id="1715720"/>
    <lineage>
        <taxon>Bacteria</taxon>
        <taxon>Pseudomonadati</taxon>
        <taxon>Pseudomonadota</taxon>
        <taxon>Betaproteobacteria</taxon>
        <taxon>Burkholderiales</taxon>
        <taxon>Comamonadaceae</taxon>
        <taxon>Diaphorobacter</taxon>
    </lineage>
</organism>
<dbReference type="NCBIfam" id="TIGR02563">
    <property type="entry name" value="cas_Csy4"/>
    <property type="match status" value="1"/>
</dbReference>
<dbReference type="InterPro" id="IPR042564">
    <property type="entry name" value="CRISPR-Cas6/Csy4_sf"/>
</dbReference>
<sequence>MTTHYLDIHLLRDPEFGQPQLLGALISKLHRALVQQENTLIGISFPEHIDAPASRRTLGSLLRLHGHPAALGELMSMNWLRGMRDHVEYGPIAQAPADAQHRVVQRRQFKTNAARLRRRRMHRHGETIDEAQTAIPDTVEQRPHLPYVQLRSSSTGQPFCLFIEHGLPTQEAHQGNFNTYGLSASATIPWF</sequence>
<dbReference type="AlphaFoldDB" id="A0A7G9RMU0"/>
<gene>
    <name evidence="1" type="primary">cas6f</name>
    <name evidence="1" type="ORF">H9K76_20865</name>
</gene>
<proteinExistence type="predicted"/>
<dbReference type="KEGG" id="drg:H9K76_20865"/>
<evidence type="ECO:0000313" key="1">
    <source>
        <dbReference type="EMBL" id="QNN56915.1"/>
    </source>
</evidence>